<protein>
    <submittedName>
        <fullName evidence="3">ARAD1C23276p</fullName>
    </submittedName>
</protein>
<dbReference type="PRINTS" id="PR00131">
    <property type="entry name" value="GLHYDRLASE1"/>
</dbReference>
<dbReference type="InterPro" id="IPR001360">
    <property type="entry name" value="Glyco_hydro_1"/>
</dbReference>
<evidence type="ECO:0000256" key="1">
    <source>
        <dbReference type="RuleBase" id="RU003690"/>
    </source>
</evidence>
<sequence>MLLSIVTAFCLLSVGVRATPSFSNHTNFNFTHKEIVKDVEEATPTYTQSLLSQLWSGMTIQTAAVRTVVDATPLPKEELIEPPNLPSFESTKKLPKDFIWGWSATGPQIEGAVKADNRGPSVWDTISHKVEGFIQGPVNLDVAANHYYLYKQDIMRMATLGIPYYSLSISWSRIFPFGNGTVNQAGLDFYKSLIDFMAGNNIQPIVTLYHWDIPQALQNSYGGFLSDRIVADFGNYVRTVFNALGHRVKIWITLNEPQIFCGQYKSWPENGVPDSVFPVHGVSNGLERKYRCGHNALLAHANAVKIFREEIEPKFGKGKISFANSWDFTPPLTSSREDRDASKRSLEFNAAWFGYPVYVTGDYPVSMRQSLGNLLPQFTSEQRKMIKGSTDFYAWDAYTGYPVTGPKNEDGYYDYYDCVRNRDHPAWPECSEPSMVVPGGWLVGNEAQDEWLHDTPDLFRQGVVWSWKTFKPSAYFIPEFGFSDWGESNKTIAQARIDNERISYLQGYLNAILELVNSDKINLIGVMGWSMMDNVEWQEGVYSRFGFQYVDFWSLRRYFKKSAFYFRNFFKHYTS</sequence>
<proteinExistence type="inferred from homology"/>
<dbReference type="SUPFAM" id="SSF51445">
    <property type="entry name" value="(Trans)glycosidases"/>
    <property type="match status" value="1"/>
</dbReference>
<dbReference type="Gene3D" id="3.20.20.80">
    <property type="entry name" value="Glycosidases"/>
    <property type="match status" value="1"/>
</dbReference>
<feature type="chain" id="PRO_5001587904" evidence="2">
    <location>
        <begin position="19"/>
        <end position="575"/>
    </location>
</feature>
<dbReference type="EMBL" id="HG937693">
    <property type="protein sequence ID" value="CDP34910.1"/>
    <property type="molecule type" value="Genomic_DNA"/>
</dbReference>
<dbReference type="PANTHER" id="PTHR10353">
    <property type="entry name" value="GLYCOSYL HYDROLASE"/>
    <property type="match status" value="1"/>
</dbReference>
<dbReference type="PANTHER" id="PTHR10353:SF53">
    <property type="entry name" value="BETA-1,4-GLUCOSIDASE (EUROFUNG)"/>
    <property type="match status" value="1"/>
</dbReference>
<dbReference type="GO" id="GO:0008422">
    <property type="term" value="F:beta-glucosidase activity"/>
    <property type="evidence" value="ECO:0007669"/>
    <property type="project" value="TreeGrafter"/>
</dbReference>
<organism evidence="3">
    <name type="scientific">Blastobotrys adeninivorans</name>
    <name type="common">Yeast</name>
    <name type="synonym">Arxula adeninivorans</name>
    <dbReference type="NCBI Taxonomy" id="409370"/>
    <lineage>
        <taxon>Eukaryota</taxon>
        <taxon>Fungi</taxon>
        <taxon>Dikarya</taxon>
        <taxon>Ascomycota</taxon>
        <taxon>Saccharomycotina</taxon>
        <taxon>Dipodascomycetes</taxon>
        <taxon>Dipodascales</taxon>
        <taxon>Trichomonascaceae</taxon>
        <taxon>Blastobotrys</taxon>
    </lineage>
</organism>
<accession>A0A060T1A8</accession>
<evidence type="ECO:0000256" key="2">
    <source>
        <dbReference type="SAM" id="SignalP"/>
    </source>
</evidence>
<dbReference type="Pfam" id="PF00232">
    <property type="entry name" value="Glyco_hydro_1"/>
    <property type="match status" value="1"/>
</dbReference>
<dbReference type="GO" id="GO:0005975">
    <property type="term" value="P:carbohydrate metabolic process"/>
    <property type="evidence" value="ECO:0007669"/>
    <property type="project" value="InterPro"/>
</dbReference>
<dbReference type="PhylomeDB" id="A0A060T1A8"/>
<dbReference type="AlphaFoldDB" id="A0A060T1A8"/>
<name>A0A060T1A8_BLAAD</name>
<reference evidence="3" key="1">
    <citation type="submission" date="2014-02" db="EMBL/GenBank/DDBJ databases">
        <authorList>
            <person name="Genoscope - CEA"/>
        </authorList>
    </citation>
    <scope>NUCLEOTIDE SEQUENCE</scope>
    <source>
        <strain evidence="3">LS3</strain>
    </source>
</reference>
<gene>
    <name evidence="3" type="ORF">GNLVRS02_ARAD1C23276g</name>
</gene>
<feature type="signal peptide" evidence="2">
    <location>
        <begin position="1"/>
        <end position="18"/>
    </location>
</feature>
<reference evidence="3" key="2">
    <citation type="submission" date="2014-06" db="EMBL/GenBank/DDBJ databases">
        <title>The complete genome of Blastobotrys (Arxula) adeninivorans LS3 - a yeast of biotechnological interest.</title>
        <authorList>
            <person name="Kunze G."/>
            <person name="Gaillardin C."/>
            <person name="Czernicka M."/>
            <person name="Durrens P."/>
            <person name="Martin T."/>
            <person name="Boer E."/>
            <person name="Gabaldon T."/>
            <person name="Cruz J."/>
            <person name="Talla E."/>
            <person name="Marck C."/>
            <person name="Goffeau A."/>
            <person name="Barbe V."/>
            <person name="Baret P."/>
            <person name="Baronian K."/>
            <person name="Beier S."/>
            <person name="Bleykasten C."/>
            <person name="Bode R."/>
            <person name="Casaregola S."/>
            <person name="Despons L."/>
            <person name="Fairhead C."/>
            <person name="Giersberg M."/>
            <person name="Gierski P."/>
            <person name="Hahnel U."/>
            <person name="Hartmann A."/>
            <person name="Jankowska D."/>
            <person name="Jubin C."/>
            <person name="Jung P."/>
            <person name="Lafontaine I."/>
            <person name="Leh-Louis V."/>
            <person name="Lemaire M."/>
            <person name="Marcet-Houben M."/>
            <person name="Mascher M."/>
            <person name="Morel G."/>
            <person name="Richard G.-F."/>
            <person name="Riechen J."/>
            <person name="Sacerdot C."/>
            <person name="Sarkar A."/>
            <person name="Savel G."/>
            <person name="Schacherer J."/>
            <person name="Sherman D."/>
            <person name="Straub M.-L."/>
            <person name="Stein N."/>
            <person name="Thierry A."/>
            <person name="Trautwein-Schult A."/>
            <person name="Westhof E."/>
            <person name="Worch S."/>
            <person name="Dujon B."/>
            <person name="Souciet J.-L."/>
            <person name="Wincker P."/>
            <person name="Scholz U."/>
            <person name="Neuveglise N."/>
        </authorList>
    </citation>
    <scope>NUCLEOTIDE SEQUENCE</scope>
    <source>
        <strain evidence="3">LS3</strain>
    </source>
</reference>
<keyword evidence="2" id="KW-0732">Signal</keyword>
<dbReference type="InterPro" id="IPR017853">
    <property type="entry name" value="GH"/>
</dbReference>
<comment type="similarity">
    <text evidence="1">Belongs to the glycosyl hydrolase 1 family.</text>
</comment>
<evidence type="ECO:0000313" key="3">
    <source>
        <dbReference type="EMBL" id="CDP34910.1"/>
    </source>
</evidence>